<dbReference type="GO" id="GO:0016787">
    <property type="term" value="F:hydrolase activity"/>
    <property type="evidence" value="ECO:0007669"/>
    <property type="project" value="InterPro"/>
</dbReference>
<dbReference type="Proteomes" id="UP000245362">
    <property type="component" value="Unassembled WGS sequence"/>
</dbReference>
<dbReference type="OrthoDB" id="9804993at2"/>
<comment type="caution">
    <text evidence="1">The sequence shown here is derived from an EMBL/GenBank/DDBJ whole genome shotgun (WGS) entry which is preliminary data.</text>
</comment>
<evidence type="ECO:0008006" key="3">
    <source>
        <dbReference type="Google" id="ProtNLM"/>
    </source>
</evidence>
<dbReference type="RefSeq" id="WP_109318189.1">
    <property type="nucleotide sequence ID" value="NZ_QFWT01000001.1"/>
</dbReference>
<sequence>MRLLFLAGIGNSGAGHWQREWFLESDNASWVEHTDWDNPVMEEWLADLEAALDNIDGPVTVIAHSMGCLLFTEWLRRCEHRKVAAALLVAFPDVFSPVFPPQAHNFSNLKTKQACCPAIVITSDNDPYGSAEHAAKQAEALQATIYNIGPVGHINANSGLGNWPEGKAYLTTLIDSVS</sequence>
<reference evidence="1 2" key="1">
    <citation type="submission" date="2018-05" db="EMBL/GenBank/DDBJ databases">
        <title>Vibrio limimaris sp. nov., isolated from marine sediment.</title>
        <authorList>
            <person name="Li C.-M."/>
        </authorList>
    </citation>
    <scope>NUCLEOTIDE SEQUENCE [LARGE SCALE GENOMIC DNA]</scope>
    <source>
        <strain evidence="1 2">E4404</strain>
    </source>
</reference>
<name>A0A2U3BE39_9VIBR</name>
<dbReference type="InterPro" id="IPR029058">
    <property type="entry name" value="AB_hydrolase_fold"/>
</dbReference>
<dbReference type="SUPFAM" id="SSF53474">
    <property type="entry name" value="alpha/beta-Hydrolases"/>
    <property type="match status" value="1"/>
</dbReference>
<evidence type="ECO:0000313" key="2">
    <source>
        <dbReference type="Proteomes" id="UP000245362"/>
    </source>
</evidence>
<dbReference type="AlphaFoldDB" id="A0A2U3BE39"/>
<organism evidence="1 2">
    <name type="scientific">Vibrio albus</name>
    <dbReference type="NCBI Taxonomy" id="2200953"/>
    <lineage>
        <taxon>Bacteria</taxon>
        <taxon>Pseudomonadati</taxon>
        <taxon>Pseudomonadota</taxon>
        <taxon>Gammaproteobacteria</taxon>
        <taxon>Vibrionales</taxon>
        <taxon>Vibrionaceae</taxon>
        <taxon>Vibrio</taxon>
    </lineage>
</organism>
<proteinExistence type="predicted"/>
<gene>
    <name evidence="1" type="ORF">DI392_01805</name>
</gene>
<dbReference type="InterPro" id="IPR010662">
    <property type="entry name" value="RBBP9/YdeN"/>
</dbReference>
<dbReference type="Gene3D" id="3.40.50.1820">
    <property type="entry name" value="alpha/beta hydrolase"/>
    <property type="match status" value="1"/>
</dbReference>
<keyword evidence="2" id="KW-1185">Reference proteome</keyword>
<protein>
    <recommendedName>
        <fullName evidence="3">Alpha/beta hydrolase</fullName>
    </recommendedName>
</protein>
<evidence type="ECO:0000313" key="1">
    <source>
        <dbReference type="EMBL" id="PWI35037.1"/>
    </source>
</evidence>
<dbReference type="Pfam" id="PF06821">
    <property type="entry name" value="Ser_hydrolase"/>
    <property type="match status" value="1"/>
</dbReference>
<dbReference type="EMBL" id="QFWT01000001">
    <property type="protein sequence ID" value="PWI35037.1"/>
    <property type="molecule type" value="Genomic_DNA"/>
</dbReference>
<accession>A0A2U3BE39</accession>